<dbReference type="Pfam" id="PF01636">
    <property type="entry name" value="APH"/>
    <property type="match status" value="1"/>
</dbReference>
<accession>A0ABZ2ZTE8</accession>
<reference evidence="2 3" key="1">
    <citation type="submission" date="2024-04" db="EMBL/GenBank/DDBJ databases">
        <title>Arthrobacter sp. from Plains bison fecal sample.</title>
        <authorList>
            <person name="Ruzzini A."/>
        </authorList>
    </citation>
    <scope>NUCLEOTIDE SEQUENCE [LARGE SCALE GENOMIC DNA]</scope>
    <source>
        <strain evidence="2 3">EINP1</strain>
    </source>
</reference>
<name>A0ABZ2ZTE8_9MICC</name>
<evidence type="ECO:0000313" key="3">
    <source>
        <dbReference type="Proteomes" id="UP001448858"/>
    </source>
</evidence>
<dbReference type="SUPFAM" id="SSF56112">
    <property type="entry name" value="Protein kinase-like (PK-like)"/>
    <property type="match status" value="1"/>
</dbReference>
<dbReference type="RefSeq" id="WP_342022652.1">
    <property type="nucleotide sequence ID" value="NZ_CP151657.1"/>
</dbReference>
<evidence type="ECO:0000259" key="1">
    <source>
        <dbReference type="PROSITE" id="PS50011"/>
    </source>
</evidence>
<gene>
    <name evidence="2" type="ORF">AAE021_12440</name>
</gene>
<sequence>MAELGLVEQRPRPPMFDMDVTVTGAVQITSAGGVYVGLRGDREVIIKEARQAIDERPGQVPAAERLACEAKTLEMLRGVQGIPEKFELKDIGAHRFLVTSRLDGVPLRSWVARHHPALQGRSSPEAFDSYLRLCSKIDRGLRDLLALLHARGIAHNDLHPGNVLVSPDLQISLIDFEQSSPASTTGRPPNGCPGFLTREGIASETDMAALDVMSHWMLNPGWGGTVHLDHTCAEQLIAETRSMYGDQAEAACTAAEKALPRLQLHTAQDIHDGRDWSARRLEDSSRAIPLDALSHRGILASLGLAVGRGGHLLDAHGCGSWGLAVDRWEQSAENAASDEPGLWFGWSGIAVCAHLLGRKTLAETVFDRALESAAGCTDVSLSTGLAGILASALVLGRTEAAEELGRRIVAVWPGSSQNRTPGLESGGAGTARTLMNLERRIGDAGGFRDTAHALITEDRSAVVQQENGAQLRIGKRLLPYLGTGSVGLAVAMADLGLPAEQWRPLAAAAAYPLVLDGGAGEGRAGLIAGLVWLGELTGTSYAAEIRCQRERMRNHLVRTPYGLALAGRGGNRVSGDLLTGTAGWSAVESKLDGTPRPSWRGLSILFGACHSD</sequence>
<dbReference type="InterPro" id="IPR000719">
    <property type="entry name" value="Prot_kinase_dom"/>
</dbReference>
<dbReference type="Proteomes" id="UP001448858">
    <property type="component" value="Chromosome"/>
</dbReference>
<dbReference type="InterPro" id="IPR011009">
    <property type="entry name" value="Kinase-like_dom_sf"/>
</dbReference>
<dbReference type="InterPro" id="IPR002575">
    <property type="entry name" value="Aminoglycoside_PTrfase"/>
</dbReference>
<dbReference type="Gene3D" id="1.10.510.10">
    <property type="entry name" value="Transferase(Phosphotransferase) domain 1"/>
    <property type="match status" value="1"/>
</dbReference>
<organism evidence="2 3">
    <name type="scientific">Arthrobacter citreus</name>
    <dbReference type="NCBI Taxonomy" id="1670"/>
    <lineage>
        <taxon>Bacteria</taxon>
        <taxon>Bacillati</taxon>
        <taxon>Actinomycetota</taxon>
        <taxon>Actinomycetes</taxon>
        <taxon>Micrococcales</taxon>
        <taxon>Micrococcaceae</taxon>
        <taxon>Arthrobacter</taxon>
    </lineage>
</organism>
<dbReference type="PROSITE" id="PS50011">
    <property type="entry name" value="PROTEIN_KINASE_DOM"/>
    <property type="match status" value="1"/>
</dbReference>
<dbReference type="SUPFAM" id="SSF158745">
    <property type="entry name" value="LanC-like"/>
    <property type="match status" value="1"/>
</dbReference>
<dbReference type="SMART" id="SM01260">
    <property type="entry name" value="LANC_like"/>
    <property type="match status" value="1"/>
</dbReference>
<keyword evidence="3" id="KW-1185">Reference proteome</keyword>
<dbReference type="InterPro" id="IPR007822">
    <property type="entry name" value="LANC-like"/>
</dbReference>
<protein>
    <submittedName>
        <fullName evidence="2">Phosphotransferase</fullName>
    </submittedName>
</protein>
<evidence type="ECO:0000313" key="2">
    <source>
        <dbReference type="EMBL" id="WZP14991.1"/>
    </source>
</evidence>
<feature type="domain" description="Protein kinase" evidence="1">
    <location>
        <begin position="20"/>
        <end position="298"/>
    </location>
</feature>
<dbReference type="EMBL" id="CP151657">
    <property type="protein sequence ID" value="WZP14991.1"/>
    <property type="molecule type" value="Genomic_DNA"/>
</dbReference>
<proteinExistence type="predicted"/>